<dbReference type="Pfam" id="PF01120">
    <property type="entry name" value="Alpha_L_fucos"/>
    <property type="match status" value="1"/>
</dbReference>
<dbReference type="InterPro" id="IPR016286">
    <property type="entry name" value="FUC_metazoa-typ"/>
</dbReference>
<evidence type="ECO:0000256" key="1">
    <source>
        <dbReference type="ARBA" id="ARBA00004071"/>
    </source>
</evidence>
<dbReference type="GO" id="GO:0016139">
    <property type="term" value="P:glycoside catabolic process"/>
    <property type="evidence" value="ECO:0007669"/>
    <property type="project" value="TreeGrafter"/>
</dbReference>
<dbReference type="PANTHER" id="PTHR10030">
    <property type="entry name" value="ALPHA-L-FUCOSIDASE"/>
    <property type="match status" value="1"/>
</dbReference>
<dbReference type="SUPFAM" id="SSF51445">
    <property type="entry name" value="(Trans)glycosidases"/>
    <property type="match status" value="1"/>
</dbReference>
<protein>
    <recommendedName>
        <fullName evidence="3">alpha-L-fucosidase</fullName>
        <ecNumber evidence="3">3.2.1.51</ecNumber>
    </recommendedName>
</protein>
<dbReference type="EMBL" id="CAFBPM010000008">
    <property type="protein sequence ID" value="CAB5021803.1"/>
    <property type="molecule type" value="Genomic_DNA"/>
</dbReference>
<feature type="domain" description="Glycoside hydrolase family 29 N-terminal" evidence="7">
    <location>
        <begin position="14"/>
        <end position="386"/>
    </location>
</feature>
<dbReference type="Gene3D" id="2.60.40.1180">
    <property type="entry name" value="Golgi alpha-mannosidase II"/>
    <property type="match status" value="1"/>
</dbReference>
<organism evidence="8">
    <name type="scientific">freshwater metagenome</name>
    <dbReference type="NCBI Taxonomy" id="449393"/>
    <lineage>
        <taxon>unclassified sequences</taxon>
        <taxon>metagenomes</taxon>
        <taxon>ecological metagenomes</taxon>
    </lineage>
</organism>
<dbReference type="SMART" id="SM00812">
    <property type="entry name" value="Alpha_L_fucos"/>
    <property type="match status" value="1"/>
</dbReference>
<dbReference type="PIRSF" id="PIRSF001092">
    <property type="entry name" value="Alpha-L-fucosidase"/>
    <property type="match status" value="1"/>
</dbReference>
<accession>A0A6J6ZCA1</accession>
<dbReference type="AlphaFoldDB" id="A0A6J6ZCA1"/>
<evidence type="ECO:0000256" key="6">
    <source>
        <dbReference type="ARBA" id="ARBA00023295"/>
    </source>
</evidence>
<reference evidence="8" key="1">
    <citation type="submission" date="2020-05" db="EMBL/GenBank/DDBJ databases">
        <authorList>
            <person name="Chiriac C."/>
            <person name="Salcher M."/>
            <person name="Ghai R."/>
            <person name="Kavagutti S V."/>
        </authorList>
    </citation>
    <scope>NUCLEOTIDE SEQUENCE</scope>
</reference>
<evidence type="ECO:0000259" key="7">
    <source>
        <dbReference type="Pfam" id="PF01120"/>
    </source>
</evidence>
<dbReference type="InterPro" id="IPR013780">
    <property type="entry name" value="Glyco_hydro_b"/>
</dbReference>
<evidence type="ECO:0000256" key="5">
    <source>
        <dbReference type="ARBA" id="ARBA00022801"/>
    </source>
</evidence>
<dbReference type="PRINTS" id="PR00741">
    <property type="entry name" value="GLHYDRLASE29"/>
</dbReference>
<name>A0A6J6ZCA1_9ZZZZ</name>
<proteinExistence type="inferred from homology"/>
<dbReference type="PANTHER" id="PTHR10030:SF37">
    <property type="entry name" value="ALPHA-L-FUCOSIDASE-RELATED"/>
    <property type="match status" value="1"/>
</dbReference>
<evidence type="ECO:0000256" key="4">
    <source>
        <dbReference type="ARBA" id="ARBA00022729"/>
    </source>
</evidence>
<evidence type="ECO:0000256" key="3">
    <source>
        <dbReference type="ARBA" id="ARBA00012662"/>
    </source>
</evidence>
<dbReference type="Gene3D" id="3.20.20.80">
    <property type="entry name" value="Glycosidases"/>
    <property type="match status" value="1"/>
</dbReference>
<evidence type="ECO:0000313" key="8">
    <source>
        <dbReference type="EMBL" id="CAB4819272.1"/>
    </source>
</evidence>
<keyword evidence="4" id="KW-0732">Signal</keyword>
<dbReference type="GO" id="GO:0004560">
    <property type="term" value="F:alpha-L-fucosidase activity"/>
    <property type="evidence" value="ECO:0007669"/>
    <property type="project" value="InterPro"/>
</dbReference>
<evidence type="ECO:0000256" key="2">
    <source>
        <dbReference type="ARBA" id="ARBA00007951"/>
    </source>
</evidence>
<evidence type="ECO:0000313" key="9">
    <source>
        <dbReference type="EMBL" id="CAB4876743.1"/>
    </source>
</evidence>
<dbReference type="InterPro" id="IPR017853">
    <property type="entry name" value="GH"/>
</dbReference>
<comment type="function">
    <text evidence="1">Alpha-L-fucosidase is responsible for hydrolyzing the alpha-1,6-linked fucose joined to the reducing-end N-acetylglucosamine of the carbohydrate moieties of glycoproteins.</text>
</comment>
<dbReference type="InterPro" id="IPR000933">
    <property type="entry name" value="Glyco_hydro_29"/>
</dbReference>
<dbReference type="GO" id="GO:0006004">
    <property type="term" value="P:fucose metabolic process"/>
    <property type="evidence" value="ECO:0007669"/>
    <property type="project" value="InterPro"/>
</dbReference>
<comment type="similarity">
    <text evidence="2">Belongs to the glycosyl hydrolase 29 family.</text>
</comment>
<sequence>MVKTKRFPHDPRRHFLPTWWRDAKLGVFVHWSLFSVPAFAPRHRSFNELLASGKSEALSEVPYAEWYENSLRFPDSSVARLHRENWGSRSYESFTDEFLKGAAQWDPAAWARSFVQSGARYVIFVTKHADGFCLWPSGVTHPHKEQWKTERDFVGELADAVRAQGMRFGVYYCGGWDWSFCDKPVGSMADVVASIPQGDYPAYADAQVRELIDRYQPSIIWNDVAWPGSKRKVMDLFSYYYDAVPDGVVNDRWMPWNPLFRYMDRGPGRRIANGFNAKAMKKNGGLVPPPSPHFDYRTAEYTSFPTIQSTAWECVRGVDKGFGYNASSVADDFIGREDLLSLFTDTVAKGGNLLVNIGPRGSDAQIPPEHQERLDWLGTFTSTNGDAIFDTQPWGVLHHPAPGEANVRFTSRDDLVFAHIDRVVTSITLPDVQATPTTTVTSIDGSQLTWTQGSSGLEIDCSLLSDVGAPFVVVLHGVVQSPAKRENL</sequence>
<keyword evidence="6" id="KW-0326">Glycosidase</keyword>
<dbReference type="EMBL" id="CAFBLT010000001">
    <property type="protein sequence ID" value="CAB4876743.1"/>
    <property type="molecule type" value="Genomic_DNA"/>
</dbReference>
<dbReference type="InterPro" id="IPR057739">
    <property type="entry name" value="Glyco_hydro_29_N"/>
</dbReference>
<evidence type="ECO:0000313" key="10">
    <source>
        <dbReference type="EMBL" id="CAB5021803.1"/>
    </source>
</evidence>
<dbReference type="EC" id="3.2.1.51" evidence="3"/>
<gene>
    <name evidence="8" type="ORF">UFOPK3164_00297</name>
    <name evidence="9" type="ORF">UFOPK3427_01177</name>
    <name evidence="10" type="ORF">UFOPK4112_00964</name>
</gene>
<keyword evidence="5" id="KW-0378">Hydrolase</keyword>
<dbReference type="EMBL" id="CAFABE010000008">
    <property type="protein sequence ID" value="CAB4819272.1"/>
    <property type="molecule type" value="Genomic_DNA"/>
</dbReference>
<dbReference type="GO" id="GO:0005764">
    <property type="term" value="C:lysosome"/>
    <property type="evidence" value="ECO:0007669"/>
    <property type="project" value="TreeGrafter"/>
</dbReference>